<evidence type="ECO:0000313" key="2">
    <source>
        <dbReference type="EMBL" id="VFJ64684.1"/>
    </source>
</evidence>
<feature type="transmembrane region" description="Helical" evidence="1">
    <location>
        <begin position="20"/>
        <end position="41"/>
    </location>
</feature>
<keyword evidence="1" id="KW-0472">Membrane</keyword>
<gene>
    <name evidence="3" type="ORF">BECKFM1743A_GA0114220_105343</name>
    <name evidence="4" type="ORF">BECKFM1743B_GA0114221_104072</name>
    <name evidence="2" type="ORF">BECKFM1743C_GA0114222_103753</name>
</gene>
<evidence type="ECO:0000256" key="1">
    <source>
        <dbReference type="SAM" id="Phobius"/>
    </source>
</evidence>
<accession>A0A450WGT1</accession>
<organism evidence="4">
    <name type="scientific">Candidatus Kentrum sp. FM</name>
    <dbReference type="NCBI Taxonomy" id="2126340"/>
    <lineage>
        <taxon>Bacteria</taxon>
        <taxon>Pseudomonadati</taxon>
        <taxon>Pseudomonadota</taxon>
        <taxon>Gammaproteobacteria</taxon>
        <taxon>Candidatus Kentrum</taxon>
    </lineage>
</organism>
<feature type="transmembrane region" description="Helical" evidence="1">
    <location>
        <begin position="128"/>
        <end position="147"/>
    </location>
</feature>
<dbReference type="EMBL" id="CAADFA010000375">
    <property type="protein sequence ID" value="VFJ64684.1"/>
    <property type="molecule type" value="Genomic_DNA"/>
</dbReference>
<proteinExistence type="predicted"/>
<protein>
    <submittedName>
        <fullName evidence="4">Uncharacterized protein</fullName>
    </submittedName>
</protein>
<feature type="transmembrane region" description="Helical" evidence="1">
    <location>
        <begin position="53"/>
        <end position="77"/>
    </location>
</feature>
<dbReference type="EMBL" id="CAADEZ010000534">
    <property type="protein sequence ID" value="VFJ70139.1"/>
    <property type="molecule type" value="Genomic_DNA"/>
</dbReference>
<evidence type="ECO:0000313" key="3">
    <source>
        <dbReference type="EMBL" id="VFJ70139.1"/>
    </source>
</evidence>
<feature type="transmembrane region" description="Helical" evidence="1">
    <location>
        <begin position="97"/>
        <end position="116"/>
    </location>
</feature>
<dbReference type="AlphaFoldDB" id="A0A450WGT1"/>
<feature type="transmembrane region" description="Helical" evidence="1">
    <location>
        <begin position="194"/>
        <end position="219"/>
    </location>
</feature>
<feature type="transmembrane region" description="Helical" evidence="1">
    <location>
        <begin position="159"/>
        <end position="182"/>
    </location>
</feature>
<evidence type="ECO:0000313" key="4">
    <source>
        <dbReference type="EMBL" id="VFK16192.1"/>
    </source>
</evidence>
<sequence>MDPTDFLNFTDFAKLSSVYGKWLTAIGTVNTTVLALVLTLTKKETLSEDGKKHYYVTLIQALFTGIFVCFIGSLLMGEAGAVREPGNVFHLFRVASVTIHVAAILFFLSMILLAIVHQDTLKTPSVPVIIFYFFVTAGVASLLWTSSMVYNSWEMIEGIPATAGIGPMLLAITVIIGAYFAVGRYLFITTSFPAPFVFCAFSSMVSLITFVLVLEFSLGEAIYPSMLPIDIAIYAIGILLPVMSVIHLGRGIAAPYRKALRQPAG</sequence>
<reference evidence="4" key="1">
    <citation type="submission" date="2019-02" db="EMBL/GenBank/DDBJ databases">
        <authorList>
            <person name="Gruber-Vodicka R. H."/>
            <person name="Seah K. B. B."/>
        </authorList>
    </citation>
    <scope>NUCLEOTIDE SEQUENCE</scope>
    <source>
        <strain evidence="3">BECK_BZ163</strain>
        <strain evidence="4">BECK_BZ164</strain>
        <strain evidence="2">BECK_BZ165</strain>
    </source>
</reference>
<keyword evidence="1" id="KW-1133">Transmembrane helix</keyword>
<name>A0A450WGT1_9GAMM</name>
<keyword evidence="1" id="KW-0812">Transmembrane</keyword>
<dbReference type="EMBL" id="CAADFL010000407">
    <property type="protein sequence ID" value="VFK16192.1"/>
    <property type="molecule type" value="Genomic_DNA"/>
</dbReference>
<feature type="transmembrane region" description="Helical" evidence="1">
    <location>
        <begin position="231"/>
        <end position="253"/>
    </location>
</feature>